<keyword evidence="11" id="KW-1185">Reference proteome</keyword>
<dbReference type="OrthoDB" id="202840at2759"/>
<dbReference type="SFLD" id="SFLDS00019">
    <property type="entry name" value="Glutathione_Transferase_(cytos"/>
    <property type="match status" value="1"/>
</dbReference>
<evidence type="ECO:0000256" key="1">
    <source>
        <dbReference type="ARBA" id="ARBA00001622"/>
    </source>
</evidence>
<evidence type="ECO:0000256" key="3">
    <source>
        <dbReference type="ARBA" id="ARBA00004671"/>
    </source>
</evidence>
<proteinExistence type="inferred from homology"/>
<dbReference type="EC" id="5.2.1.2" evidence="5"/>
<evidence type="ECO:0000256" key="4">
    <source>
        <dbReference type="ARBA" id="ARBA00010007"/>
    </source>
</evidence>
<dbReference type="GO" id="GO:0006559">
    <property type="term" value="P:L-phenylalanine catabolic process"/>
    <property type="evidence" value="ECO:0007669"/>
    <property type="project" value="UniProtKB-UniPathway"/>
</dbReference>
<dbReference type="Pfam" id="PF02798">
    <property type="entry name" value="GST_N"/>
    <property type="match status" value="1"/>
</dbReference>
<evidence type="ECO:0000256" key="2">
    <source>
        <dbReference type="ARBA" id="ARBA00001955"/>
    </source>
</evidence>
<dbReference type="GO" id="GO:0006572">
    <property type="term" value="P:L-tyrosine catabolic process"/>
    <property type="evidence" value="ECO:0007669"/>
    <property type="project" value="UniProtKB-KW"/>
</dbReference>
<dbReference type="GO" id="GO:0004364">
    <property type="term" value="F:glutathione transferase activity"/>
    <property type="evidence" value="ECO:0007669"/>
    <property type="project" value="TreeGrafter"/>
</dbReference>
<dbReference type="InterPro" id="IPR036282">
    <property type="entry name" value="Glutathione-S-Trfase_C_sf"/>
</dbReference>
<dbReference type="Proteomes" id="UP000594262">
    <property type="component" value="Unplaced"/>
</dbReference>
<dbReference type="GO" id="GO:0005739">
    <property type="term" value="C:mitochondrion"/>
    <property type="evidence" value="ECO:0007669"/>
    <property type="project" value="TreeGrafter"/>
</dbReference>
<dbReference type="Gene3D" id="3.40.30.10">
    <property type="entry name" value="Glutaredoxin"/>
    <property type="match status" value="1"/>
</dbReference>
<evidence type="ECO:0000256" key="6">
    <source>
        <dbReference type="ARBA" id="ARBA00022878"/>
    </source>
</evidence>
<dbReference type="FunFam" id="1.20.1050.10:FF:000010">
    <property type="entry name" value="Maleylacetoacetate isomerase isoform 1"/>
    <property type="match status" value="1"/>
</dbReference>
<feature type="domain" description="GST C-terminal" evidence="9">
    <location>
        <begin position="87"/>
        <end position="207"/>
    </location>
</feature>
<dbReference type="InterPro" id="IPR036249">
    <property type="entry name" value="Thioredoxin-like_sf"/>
</dbReference>
<dbReference type="SFLD" id="SFLDG00358">
    <property type="entry name" value="Main_(cytGST)"/>
    <property type="match status" value="1"/>
</dbReference>
<name>A0A7M5V0C8_9CNID</name>
<comment type="similarity">
    <text evidence="4">Belongs to the GST superfamily. Zeta family.</text>
</comment>
<dbReference type="NCBIfam" id="TIGR01262">
    <property type="entry name" value="maiA"/>
    <property type="match status" value="1"/>
</dbReference>
<dbReference type="Gene3D" id="1.20.1050.10">
    <property type="match status" value="1"/>
</dbReference>
<dbReference type="PANTHER" id="PTHR42673:SF4">
    <property type="entry name" value="MALEYLACETOACETATE ISOMERASE"/>
    <property type="match status" value="1"/>
</dbReference>
<comment type="cofactor">
    <cofactor evidence="2">
        <name>glutathione</name>
        <dbReference type="ChEBI" id="CHEBI:57925"/>
    </cofactor>
</comment>
<keyword evidence="6" id="KW-0828">Tyrosine catabolism</keyword>
<dbReference type="PANTHER" id="PTHR42673">
    <property type="entry name" value="MALEYLACETOACETATE ISOMERASE"/>
    <property type="match status" value="1"/>
</dbReference>
<evidence type="ECO:0000313" key="11">
    <source>
        <dbReference type="Proteomes" id="UP000594262"/>
    </source>
</evidence>
<dbReference type="CDD" id="cd03191">
    <property type="entry name" value="GST_C_Zeta"/>
    <property type="match status" value="1"/>
</dbReference>
<organism evidence="10 11">
    <name type="scientific">Clytia hemisphaerica</name>
    <dbReference type="NCBI Taxonomy" id="252671"/>
    <lineage>
        <taxon>Eukaryota</taxon>
        <taxon>Metazoa</taxon>
        <taxon>Cnidaria</taxon>
        <taxon>Hydrozoa</taxon>
        <taxon>Hydroidolina</taxon>
        <taxon>Leptothecata</taxon>
        <taxon>Obeliida</taxon>
        <taxon>Clytiidae</taxon>
        <taxon>Clytia</taxon>
    </lineage>
</organism>
<dbReference type="AlphaFoldDB" id="A0A7M5V0C8"/>
<sequence length="211" mass="24094">MLLYSYFRSSCSWRVRIALALKNIKYEYKPINLLKSEQQSDEYKLINPSGSVPCLVTKGHTLTQSQAIMEYLDEVYPDGHALLPKDDPIKRATVRKLSNVIAADIQPVQNLRILKKVGSETKMEWGHWAIHCGFVVLEKMLAETAGKYCFGDEITMVDCCLAPQVYNANRFKVDMSEFPIISRVNEELMKHDAFLTSRPEAQSDCPEELRS</sequence>
<keyword evidence="7" id="KW-0585">Phenylalanine catabolism</keyword>
<evidence type="ECO:0000259" key="9">
    <source>
        <dbReference type="PROSITE" id="PS50405"/>
    </source>
</evidence>
<dbReference type="UniPathway" id="UPA00139">
    <property type="reaction ID" value="UER00340"/>
</dbReference>
<dbReference type="PROSITE" id="PS50405">
    <property type="entry name" value="GST_CTER"/>
    <property type="match status" value="1"/>
</dbReference>
<dbReference type="GeneID" id="136822442"/>
<feature type="domain" description="GST N-terminal" evidence="8">
    <location>
        <begin position="1"/>
        <end position="80"/>
    </location>
</feature>
<dbReference type="EnsemblMetazoa" id="CLYHEMT007376.1">
    <property type="protein sequence ID" value="CLYHEMP007376.1"/>
    <property type="gene ID" value="CLYHEMG007376"/>
</dbReference>
<dbReference type="InterPro" id="IPR034330">
    <property type="entry name" value="GST_Zeta_C"/>
</dbReference>
<comment type="pathway">
    <text evidence="3">Amino-acid degradation; L-phenylalanine degradation; acetoacetate and fumarate from L-phenylalanine: step 5/6.</text>
</comment>
<dbReference type="GO" id="GO:0016034">
    <property type="term" value="F:maleylacetoacetate isomerase activity"/>
    <property type="evidence" value="ECO:0007669"/>
    <property type="project" value="UniProtKB-EC"/>
</dbReference>
<dbReference type="InterPro" id="IPR034333">
    <property type="entry name" value="GST_Zeta_N"/>
</dbReference>
<evidence type="ECO:0000256" key="7">
    <source>
        <dbReference type="ARBA" id="ARBA00023232"/>
    </source>
</evidence>
<dbReference type="GO" id="GO:0006749">
    <property type="term" value="P:glutathione metabolic process"/>
    <property type="evidence" value="ECO:0007669"/>
    <property type="project" value="TreeGrafter"/>
</dbReference>
<dbReference type="InterPro" id="IPR040079">
    <property type="entry name" value="Glutathione_S-Trfase"/>
</dbReference>
<evidence type="ECO:0000256" key="5">
    <source>
        <dbReference type="ARBA" id="ARBA00013199"/>
    </source>
</evidence>
<dbReference type="SUPFAM" id="SSF52833">
    <property type="entry name" value="Thioredoxin-like"/>
    <property type="match status" value="1"/>
</dbReference>
<protein>
    <recommendedName>
        <fullName evidence="5">maleylacetoacetate isomerase</fullName>
        <ecNumber evidence="5">5.2.1.2</ecNumber>
    </recommendedName>
</protein>
<dbReference type="CDD" id="cd03042">
    <property type="entry name" value="GST_N_Zeta"/>
    <property type="match status" value="1"/>
</dbReference>
<dbReference type="InterPro" id="IPR004045">
    <property type="entry name" value="Glutathione_S-Trfase_N"/>
</dbReference>
<reference evidence="10" key="1">
    <citation type="submission" date="2021-01" db="UniProtKB">
        <authorList>
            <consortium name="EnsemblMetazoa"/>
        </authorList>
    </citation>
    <scope>IDENTIFICATION</scope>
</reference>
<evidence type="ECO:0000259" key="8">
    <source>
        <dbReference type="PROSITE" id="PS50404"/>
    </source>
</evidence>
<dbReference type="InterPro" id="IPR010987">
    <property type="entry name" value="Glutathione-S-Trfase_C-like"/>
</dbReference>
<comment type="catalytic activity">
    <reaction evidence="1">
        <text>4-maleylacetoacetate = 4-fumarylacetoacetate</text>
        <dbReference type="Rhea" id="RHEA:14817"/>
        <dbReference type="ChEBI" id="CHEBI:17105"/>
        <dbReference type="ChEBI" id="CHEBI:18034"/>
        <dbReference type="EC" id="5.2.1.2"/>
    </reaction>
</comment>
<dbReference type="SUPFAM" id="SSF47616">
    <property type="entry name" value="GST C-terminal domain-like"/>
    <property type="match status" value="1"/>
</dbReference>
<dbReference type="RefSeq" id="XP_066934808.1">
    <property type="nucleotide sequence ID" value="XM_067078707.1"/>
</dbReference>
<accession>A0A7M5V0C8</accession>
<evidence type="ECO:0000313" key="10">
    <source>
        <dbReference type="EnsemblMetazoa" id="CLYHEMP007376.1"/>
    </source>
</evidence>
<dbReference type="InterPro" id="IPR005955">
    <property type="entry name" value="GST_Zeta"/>
</dbReference>
<dbReference type="PROSITE" id="PS50404">
    <property type="entry name" value="GST_NTER"/>
    <property type="match status" value="1"/>
</dbReference>